<organism evidence="16 17">
    <name type="scientific">Candidatus Wolfebacteria bacterium GW2011_GWC2_39_22</name>
    <dbReference type="NCBI Taxonomy" id="1619013"/>
    <lineage>
        <taxon>Bacteria</taxon>
        <taxon>Candidatus Wolfeibacteriota</taxon>
    </lineage>
</organism>
<dbReference type="CDD" id="cd00653">
    <property type="entry name" value="RNA_pol_B_RPB2"/>
    <property type="match status" value="1"/>
</dbReference>
<dbReference type="GO" id="GO:0006351">
    <property type="term" value="P:DNA-templated transcription"/>
    <property type="evidence" value="ECO:0007669"/>
    <property type="project" value="UniProtKB-UniRule"/>
</dbReference>
<dbReference type="Gene3D" id="2.40.270.10">
    <property type="entry name" value="DNA-directed RNA polymerase, subunit 2, domain 6"/>
    <property type="match status" value="2"/>
</dbReference>
<dbReference type="EMBL" id="LBWR01000001">
    <property type="protein sequence ID" value="KKR12803.1"/>
    <property type="molecule type" value="Genomic_DNA"/>
</dbReference>
<protein>
    <recommendedName>
        <fullName evidence="6 8">DNA-directed RNA polymerase subunit beta</fullName>
        <shortName evidence="6">RNAP subunit beta</shortName>
        <ecNumber evidence="6 8">2.7.7.6</ecNumber>
    </recommendedName>
    <alternativeName>
        <fullName evidence="6">RNA polymerase subunit beta</fullName>
    </alternativeName>
    <alternativeName>
        <fullName evidence="6">Transcriptase subunit beta</fullName>
    </alternativeName>
</protein>
<comment type="subunit">
    <text evidence="6 8">The RNAP catalytic core consists of 2 alpha, 1 beta, 1 beta' and 1 omega subunit. When a sigma factor is associated with the core the holoenzyme is formed, which can initiate transcription.</text>
</comment>
<dbReference type="EC" id="2.7.7.6" evidence="6 8"/>
<dbReference type="GO" id="GO:0003677">
    <property type="term" value="F:DNA binding"/>
    <property type="evidence" value="ECO:0007669"/>
    <property type="project" value="UniProtKB-UniRule"/>
</dbReference>
<comment type="caution">
    <text evidence="16">The sequence shown here is derived from an EMBL/GenBank/DDBJ whole genome shotgun (WGS) entry which is preliminary data.</text>
</comment>
<dbReference type="Proteomes" id="UP000034665">
    <property type="component" value="Unassembled WGS sequence"/>
</dbReference>
<evidence type="ECO:0000256" key="2">
    <source>
        <dbReference type="ARBA" id="ARBA00022679"/>
    </source>
</evidence>
<dbReference type="Gene3D" id="3.90.1800.10">
    <property type="entry name" value="RNA polymerase alpha subunit dimerisation domain"/>
    <property type="match status" value="1"/>
</dbReference>
<dbReference type="GO" id="GO:0003899">
    <property type="term" value="F:DNA-directed RNA polymerase activity"/>
    <property type="evidence" value="ECO:0007669"/>
    <property type="project" value="UniProtKB-UniRule"/>
</dbReference>
<dbReference type="FunFam" id="3.90.1800.10:FF:000001">
    <property type="entry name" value="DNA-directed RNA polymerase subunit beta"/>
    <property type="match status" value="1"/>
</dbReference>
<dbReference type="InterPro" id="IPR037033">
    <property type="entry name" value="DNA-dir_RNAP_su2_hyb_sf"/>
</dbReference>
<dbReference type="AlphaFoldDB" id="A0A0G0NBE4"/>
<evidence type="ECO:0000313" key="16">
    <source>
        <dbReference type="EMBL" id="KKR12803.1"/>
    </source>
</evidence>
<evidence type="ECO:0000256" key="7">
    <source>
        <dbReference type="RuleBase" id="RU000434"/>
    </source>
</evidence>
<dbReference type="InterPro" id="IPR007644">
    <property type="entry name" value="RNA_pol_bsu_protrusion"/>
</dbReference>
<evidence type="ECO:0000256" key="9">
    <source>
        <dbReference type="SAM" id="MobiDB-lite"/>
    </source>
</evidence>
<feature type="compositionally biased region" description="Basic and acidic residues" evidence="9">
    <location>
        <begin position="1063"/>
        <end position="1072"/>
    </location>
</feature>
<feature type="domain" description="RNA polymerase beta subunit protrusion" evidence="13">
    <location>
        <begin position="23"/>
        <end position="354"/>
    </location>
</feature>
<feature type="domain" description="RNA polymerase Rpb2" evidence="11">
    <location>
        <begin position="979"/>
        <end position="1051"/>
    </location>
</feature>
<dbReference type="InterPro" id="IPR015712">
    <property type="entry name" value="DNA-dir_RNA_pol_su2"/>
</dbReference>
<dbReference type="HAMAP" id="MF_01321">
    <property type="entry name" value="RNApol_bact_RpoB"/>
    <property type="match status" value="1"/>
</dbReference>
<dbReference type="InterPro" id="IPR007641">
    <property type="entry name" value="RNA_pol_Rpb2_7"/>
</dbReference>
<dbReference type="PANTHER" id="PTHR20856">
    <property type="entry name" value="DNA-DIRECTED RNA POLYMERASE I SUBUNIT 2"/>
    <property type="match status" value="1"/>
</dbReference>
<evidence type="ECO:0000259" key="13">
    <source>
        <dbReference type="Pfam" id="PF04563"/>
    </source>
</evidence>
<dbReference type="Gene3D" id="2.30.150.10">
    <property type="entry name" value="DNA-directed RNA polymerase, beta subunit, external 1 domain"/>
    <property type="match status" value="1"/>
</dbReference>
<dbReference type="InterPro" id="IPR042107">
    <property type="entry name" value="DNA-dir_RNA_pol_bsu_ext_1_sf"/>
</dbReference>
<dbReference type="Pfam" id="PF00562">
    <property type="entry name" value="RNA_pol_Rpb2_6"/>
    <property type="match status" value="1"/>
</dbReference>
<accession>A0A0G0NBE4</accession>
<feature type="region of interest" description="Disordered" evidence="9">
    <location>
        <begin position="1052"/>
        <end position="1072"/>
    </location>
</feature>
<evidence type="ECO:0000259" key="12">
    <source>
        <dbReference type="Pfam" id="PF04561"/>
    </source>
</evidence>
<evidence type="ECO:0000256" key="4">
    <source>
        <dbReference type="ARBA" id="ARBA00023163"/>
    </source>
</evidence>
<dbReference type="Gene3D" id="2.40.50.100">
    <property type="match status" value="1"/>
</dbReference>
<proteinExistence type="inferred from homology"/>
<dbReference type="GO" id="GO:0032549">
    <property type="term" value="F:ribonucleoside binding"/>
    <property type="evidence" value="ECO:0007669"/>
    <property type="project" value="InterPro"/>
</dbReference>
<feature type="domain" description="RNA polymerase Rpb2" evidence="14">
    <location>
        <begin position="388"/>
        <end position="456"/>
    </location>
</feature>
<comment type="function">
    <text evidence="6 8">DNA-dependent RNA polymerase catalyzes the transcription of DNA into RNA using the four ribonucleoside triphosphates as substrates.</text>
</comment>
<evidence type="ECO:0000259" key="11">
    <source>
        <dbReference type="Pfam" id="PF04560"/>
    </source>
</evidence>
<feature type="compositionally biased region" description="Acidic residues" evidence="9">
    <location>
        <begin position="1053"/>
        <end position="1062"/>
    </location>
</feature>
<dbReference type="InterPro" id="IPR007120">
    <property type="entry name" value="DNA-dir_RNAP_su2_dom"/>
</dbReference>
<evidence type="ECO:0000256" key="1">
    <source>
        <dbReference type="ARBA" id="ARBA00022478"/>
    </source>
</evidence>
<evidence type="ECO:0000256" key="8">
    <source>
        <dbReference type="RuleBase" id="RU363031"/>
    </source>
</evidence>
<evidence type="ECO:0000259" key="10">
    <source>
        <dbReference type="Pfam" id="PF00562"/>
    </source>
</evidence>
<dbReference type="InterPro" id="IPR037034">
    <property type="entry name" value="RNA_pol_Rpb2_2_sf"/>
</dbReference>
<dbReference type="InterPro" id="IPR010243">
    <property type="entry name" value="RNA_pol_bsu_bac"/>
</dbReference>
<dbReference type="NCBIfam" id="TIGR02013">
    <property type="entry name" value="rpoB"/>
    <property type="match status" value="1"/>
</dbReference>
<dbReference type="SUPFAM" id="SSF64484">
    <property type="entry name" value="beta and beta-prime subunits of DNA dependent RNA-polymerase"/>
    <property type="match status" value="1"/>
</dbReference>
<feature type="domain" description="RNA polymerase Rpb2" evidence="12">
    <location>
        <begin position="138"/>
        <end position="328"/>
    </location>
</feature>
<dbReference type="Pfam" id="PF04561">
    <property type="entry name" value="RNA_pol_Rpb2_2"/>
    <property type="match status" value="1"/>
</dbReference>
<reference evidence="16 17" key="1">
    <citation type="journal article" date="2015" name="Nature">
        <title>rRNA introns, odd ribosomes, and small enigmatic genomes across a large radiation of phyla.</title>
        <authorList>
            <person name="Brown C.T."/>
            <person name="Hug L.A."/>
            <person name="Thomas B.C."/>
            <person name="Sharon I."/>
            <person name="Castelle C.J."/>
            <person name="Singh A."/>
            <person name="Wilkins M.J."/>
            <person name="Williams K.H."/>
            <person name="Banfield J.F."/>
        </authorList>
    </citation>
    <scope>NUCLEOTIDE SEQUENCE [LARGE SCALE GENOMIC DNA]</scope>
</reference>
<name>A0A0G0NBE4_9BACT</name>
<dbReference type="InterPro" id="IPR014724">
    <property type="entry name" value="RNA_pol_RPB2_OB-fold"/>
</dbReference>
<evidence type="ECO:0000256" key="3">
    <source>
        <dbReference type="ARBA" id="ARBA00022695"/>
    </source>
</evidence>
<evidence type="ECO:0000259" key="14">
    <source>
        <dbReference type="Pfam" id="PF04565"/>
    </source>
</evidence>
<evidence type="ECO:0000259" key="15">
    <source>
        <dbReference type="Pfam" id="PF10385"/>
    </source>
</evidence>
<comment type="catalytic activity">
    <reaction evidence="5 6 8">
        <text>RNA(n) + a ribonucleoside 5'-triphosphate = RNA(n+1) + diphosphate</text>
        <dbReference type="Rhea" id="RHEA:21248"/>
        <dbReference type="Rhea" id="RHEA-COMP:14527"/>
        <dbReference type="Rhea" id="RHEA-COMP:17342"/>
        <dbReference type="ChEBI" id="CHEBI:33019"/>
        <dbReference type="ChEBI" id="CHEBI:61557"/>
        <dbReference type="ChEBI" id="CHEBI:140395"/>
        <dbReference type="EC" id="2.7.7.6"/>
    </reaction>
</comment>
<dbReference type="InterPro" id="IPR007645">
    <property type="entry name" value="RNA_pol_Rpb2_3"/>
</dbReference>
<dbReference type="Gene3D" id="2.40.50.150">
    <property type="match status" value="1"/>
</dbReference>
<dbReference type="Pfam" id="PF10385">
    <property type="entry name" value="RNA_pol_Rpb2_45"/>
    <property type="match status" value="1"/>
</dbReference>
<dbReference type="Pfam" id="PF04563">
    <property type="entry name" value="RNA_pol_Rpb2_1"/>
    <property type="match status" value="1"/>
</dbReference>
<feature type="domain" description="DNA-directed RNA polymerase subunit 2 hybrid-binding" evidence="10">
    <location>
        <begin position="595"/>
        <end position="977"/>
    </location>
</feature>
<evidence type="ECO:0000256" key="5">
    <source>
        <dbReference type="ARBA" id="ARBA00048552"/>
    </source>
</evidence>
<gene>
    <name evidence="6" type="primary">rpoB</name>
    <name evidence="16" type="ORF">UT41_C0001G0347</name>
</gene>
<evidence type="ECO:0000256" key="6">
    <source>
        <dbReference type="HAMAP-Rule" id="MF_01321"/>
    </source>
</evidence>
<keyword evidence="4 6" id="KW-0804">Transcription</keyword>
<dbReference type="Pfam" id="PF04560">
    <property type="entry name" value="RNA_pol_Rpb2_7"/>
    <property type="match status" value="1"/>
</dbReference>
<dbReference type="InterPro" id="IPR007642">
    <property type="entry name" value="RNA_pol_Rpb2_2"/>
</dbReference>
<dbReference type="Gene3D" id="3.90.1100.10">
    <property type="match status" value="1"/>
</dbReference>
<dbReference type="Pfam" id="PF04565">
    <property type="entry name" value="RNA_pol_Rpb2_3"/>
    <property type="match status" value="1"/>
</dbReference>
<dbReference type="GO" id="GO:0000428">
    <property type="term" value="C:DNA-directed RNA polymerase complex"/>
    <property type="evidence" value="ECO:0007669"/>
    <property type="project" value="UniProtKB-KW"/>
</dbReference>
<dbReference type="PROSITE" id="PS01166">
    <property type="entry name" value="RNA_POL_BETA"/>
    <property type="match status" value="1"/>
</dbReference>
<evidence type="ECO:0000313" key="17">
    <source>
        <dbReference type="Proteomes" id="UP000034665"/>
    </source>
</evidence>
<sequence>MAKQLPTKVFSKHPGAFIEQPYLATLQAESWDWFVKKGLRELFDEISPIKDYTGNEIELHFLDYHFDEPRYDEDTTRLKGLTYEAPLRVNVKLINKVLNDEKEQEVYLGDFPIMTSRHTFIMNGVERVMVSQLIRSSGVYFSGNMLRGKKVFGAKIIPNRGSWLEFETELDGFIGVKIDRHRKAPVTELLRVFANHLDITLTNEKILEMFADIDKGSVKHIEATLKKDAAKTASESYVEIYKRLRPGDLATPENAQSLIDSMFHRDDRYSLSRVGRFKVNQRLELKDKESTLLDLEDIVQIVREIIRLNNDKHAEPDDIDHLGNRRIRAVGELLQGRLYVGFARMRRAIQDKISTAEADVVLTPVQLINGRPLVAVMKEFLTSSQLSQFMDQVNPLAEVEHKRRLSLLGPGGLTREHAGFEVRDVHPSHYGRICPIETPEGQSIGLVNHLSNYSRINEFGFLETPYAKVKNGKVTSEIEWMNALTETKFKIAHGGTRLDGNNKIIDEVVGARIKGEPRTCDREEVDFIDVSNEQTVAAATALIPFLEHDPANRALMGANMQRQAVPPVKTQAPWVGTGIEDKIARDSARAIVAPEDGEIMEVDSTHIVLKTKSELKHFEFTKFQRSNKYTNISQRPIVNKGDKVKKGDVLADGPSMDHGTLALGQNMLVAFMSWEGRNFEDAIILSDRVVKHDVFSSIQIKDFVCDVRDTKLGPEITTNDIPNVSEEKLRNLDEEGIIRIGAEVRAGDILVGKVSPKGETELTAEEKLLRAIFEEKARDVKDTSLSVPHGESGRVIGIKIFSRDRGDKLEPGVIKRIQIELAELRKVRAGDKLAGRHGNKGVISQICAAEDMPYLADGTPVDVILNPLGVTSRMNLGQVLEVHLGLAARKLGYRAVTPVFASATEEDIRGELKKAGYPEHGKLELYDGRSGEKFVGPVTVGIMYMIKLDHMVEDKIHMRATGPYSLITQQPLGGKAQFGGQRFGEMEVWALEGYGAAYTLQEMLTIKSDDVFGRAATYESIIRGEKIKSPNIPSAFNVLVNEIKSLGISVEKEEIEPEEGEELHERPSRIES</sequence>
<dbReference type="Gene3D" id="3.90.1110.10">
    <property type="entry name" value="RNA polymerase Rpb2, domain 2"/>
    <property type="match status" value="1"/>
</dbReference>
<dbReference type="InterPro" id="IPR019462">
    <property type="entry name" value="DNA-dir_RNA_pol_bsu_external_1"/>
</dbReference>
<dbReference type="PATRIC" id="fig|1619013.3.peg.359"/>
<dbReference type="STRING" id="1619013.UT41_C0001G0347"/>
<keyword evidence="2 6" id="KW-0808">Transferase</keyword>
<comment type="similarity">
    <text evidence="6 7">Belongs to the RNA polymerase beta chain family.</text>
</comment>
<keyword evidence="3 6" id="KW-0548">Nucleotidyltransferase</keyword>
<dbReference type="InterPro" id="IPR007121">
    <property type="entry name" value="RNA_pol_bsu_CS"/>
</dbReference>
<feature type="domain" description="DNA-directed RNA polymerase beta subunit external 1" evidence="15">
    <location>
        <begin position="466"/>
        <end position="531"/>
    </location>
</feature>
<dbReference type="NCBIfam" id="NF001616">
    <property type="entry name" value="PRK00405.1"/>
    <property type="match status" value="1"/>
</dbReference>
<keyword evidence="1 6" id="KW-0240">DNA-directed RNA polymerase</keyword>